<dbReference type="Proteomes" id="UP000007703">
    <property type="component" value="Unassembled WGS sequence"/>
</dbReference>
<evidence type="ECO:0000313" key="2">
    <source>
        <dbReference type="Proteomes" id="UP000007703"/>
    </source>
</evidence>
<dbReference type="OrthoDB" id="2017405at2759"/>
<dbReference type="AlphaFoldDB" id="C4Y2Q7"/>
<dbReference type="STRING" id="306902.C4Y2Q7"/>
<dbReference type="VEuPathDB" id="FungiDB:CLUG_02820"/>
<proteinExistence type="predicted"/>
<keyword evidence="1" id="KW-0346">Stress response</keyword>
<accession>C4Y2Q7</accession>
<organism evidence="1 2">
    <name type="scientific">Clavispora lusitaniae (strain ATCC 42720)</name>
    <name type="common">Yeast</name>
    <name type="synonym">Candida lusitaniae</name>
    <dbReference type="NCBI Taxonomy" id="306902"/>
    <lineage>
        <taxon>Eukaryota</taxon>
        <taxon>Fungi</taxon>
        <taxon>Dikarya</taxon>
        <taxon>Ascomycota</taxon>
        <taxon>Saccharomycotina</taxon>
        <taxon>Pichiomycetes</taxon>
        <taxon>Metschnikowiaceae</taxon>
        <taxon>Clavispora</taxon>
    </lineage>
</organism>
<sequence>MVFYTRIIHHFVLCLTGSHTFGDSSLQSQFSLSVVVTGGLLDLQSLHSVRQSGFNLVSGVLLQLSRQDWVGDGGFDRCNVSLQLLLLFVSLGESVVSVLELLSVSNHLLNLVGGQSTDRVRDGDVSRSAGRLLDGSDLQDTVSVNLEDSLQDWLTSGHWWDVLQVELTQQGVLRTVDTLTSVDWELNGGLVVSNSGESSSLDGWNSAVSWDNWSENVTLHGDTQRQWDDIQQQQVLGVLRGGLTGQDSTLDSGTVSNSLIWVDGLLQLLTVEEVRQQLSDLWNSGGTTNQDNFVNTGLGDLSILQDLLNWVQGRLEQSRVNVLESSSGDVSGEVFTLEQRVNFNGGLGDRRQSSLSTLTGSSQSSQSSGVTRDVQTGLLLEVSLEEVQQVGVEILTTQVSVTSGSLDGENTTSDVQQRNIESTSTQVEDQNVSLLLGLTSTQTVSNSGGSWLVDDSQDVQTSNGTSVLGGLTLSVVKVSWNSDNSLLHLLTNLGLSNLLHLGQNHRGNFLRGESLGLLQVLNFNQWVTVGVDDLERPGLDVLLDRLVVESTTNQTLSIENSVLWVQSSSVLSSVTNQSFLSGESNEGRSNSVTSFVSNDFDSRVVSSNTRVGSTQIDTDSTSENTVSHY</sequence>
<name>C4Y2Q7_CLAL4</name>
<dbReference type="HOGENOM" id="CLU_009163_1_0_1"/>
<dbReference type="EMBL" id="CH408078">
    <property type="protein sequence ID" value="EEQ38695.1"/>
    <property type="molecule type" value="Genomic_DNA"/>
</dbReference>
<dbReference type="InParanoid" id="C4Y2Q7"/>
<reference evidence="1 2" key="1">
    <citation type="journal article" date="2009" name="Nature">
        <title>Evolution of pathogenicity and sexual reproduction in eight Candida genomes.</title>
        <authorList>
            <person name="Butler G."/>
            <person name="Rasmussen M.D."/>
            <person name="Lin M.F."/>
            <person name="Santos M.A."/>
            <person name="Sakthikumar S."/>
            <person name="Munro C.A."/>
            <person name="Rheinbay E."/>
            <person name="Grabherr M."/>
            <person name="Forche A."/>
            <person name="Reedy J.L."/>
            <person name="Agrafioti I."/>
            <person name="Arnaud M.B."/>
            <person name="Bates S."/>
            <person name="Brown A.J."/>
            <person name="Brunke S."/>
            <person name="Costanzo M.C."/>
            <person name="Fitzpatrick D.A."/>
            <person name="de Groot P.W."/>
            <person name="Harris D."/>
            <person name="Hoyer L.L."/>
            <person name="Hube B."/>
            <person name="Klis F.M."/>
            <person name="Kodira C."/>
            <person name="Lennard N."/>
            <person name="Logue M.E."/>
            <person name="Martin R."/>
            <person name="Neiman A.M."/>
            <person name="Nikolaou E."/>
            <person name="Quail M.A."/>
            <person name="Quinn J."/>
            <person name="Santos M.C."/>
            <person name="Schmitzberger F.F."/>
            <person name="Sherlock G."/>
            <person name="Shah P."/>
            <person name="Silverstein K.A."/>
            <person name="Skrzypek M.S."/>
            <person name="Soll D."/>
            <person name="Staggs R."/>
            <person name="Stansfield I."/>
            <person name="Stumpf M.P."/>
            <person name="Sudbery P.E."/>
            <person name="Srikantha T."/>
            <person name="Zeng Q."/>
            <person name="Berman J."/>
            <person name="Berriman M."/>
            <person name="Heitman J."/>
            <person name="Gow N.A."/>
            <person name="Lorenz M.C."/>
            <person name="Birren B.W."/>
            <person name="Kellis M."/>
            <person name="Cuomo C.A."/>
        </authorList>
    </citation>
    <scope>NUCLEOTIDE SEQUENCE [LARGE SCALE GENOMIC DNA]</scope>
    <source>
        <strain evidence="1 2">ATCC 42720</strain>
    </source>
</reference>
<dbReference type="Pfam" id="PF10712">
    <property type="entry name" value="NAD-GH"/>
    <property type="match status" value="1"/>
</dbReference>
<dbReference type="KEGG" id="clu:CLUG_02820"/>
<gene>
    <name evidence="1" type="ORF">CLUG_02820</name>
</gene>
<protein>
    <submittedName>
        <fullName evidence="1">Heat shock protein SSB1</fullName>
    </submittedName>
</protein>
<dbReference type="InterPro" id="IPR019651">
    <property type="entry name" value="Glutamate_DH_NAD-spec"/>
</dbReference>
<evidence type="ECO:0000313" key="1">
    <source>
        <dbReference type="EMBL" id="EEQ38695.1"/>
    </source>
</evidence>